<dbReference type="InterPro" id="IPR045584">
    <property type="entry name" value="Pilin-like"/>
</dbReference>
<name>A0A928VIH7_9CYAN</name>
<dbReference type="PROSITE" id="PS00409">
    <property type="entry name" value="PROKAR_NTER_METHYL"/>
    <property type="match status" value="1"/>
</dbReference>
<sequence length="214" mass="23257">MSKQSHRIMQHHFSKQPASPAGYTLIEVLVVVIMVGVLAAIVSPSYVAWANNQRVGSARNQLTSAIRKAQSLARTSKVNREIRFDNNNGDPRFAIVPAINDTTGVAKRIPNAQIRNWEPLNTDGKAGLELRMDTVSPYQSSGVVDNQNLGGLVFNSYGAVVVSNPNTTLGTANTISERIFAVQISTKGNQHKSCIVIRTLLGSLQEEKGKDCPF</sequence>
<organism evidence="2 3">
    <name type="scientific">Romeriopsis navalis LEGE 11480</name>
    <dbReference type="NCBI Taxonomy" id="2777977"/>
    <lineage>
        <taxon>Bacteria</taxon>
        <taxon>Bacillati</taxon>
        <taxon>Cyanobacteriota</taxon>
        <taxon>Cyanophyceae</taxon>
        <taxon>Leptolyngbyales</taxon>
        <taxon>Leptolyngbyaceae</taxon>
        <taxon>Romeriopsis</taxon>
        <taxon>Romeriopsis navalis</taxon>
    </lineage>
</organism>
<accession>A0A928VIH7</accession>
<dbReference type="NCBIfam" id="TIGR02532">
    <property type="entry name" value="IV_pilin_GFxxxE"/>
    <property type="match status" value="1"/>
</dbReference>
<keyword evidence="1" id="KW-0812">Transmembrane</keyword>
<dbReference type="Proteomes" id="UP000625316">
    <property type="component" value="Unassembled WGS sequence"/>
</dbReference>
<evidence type="ECO:0000313" key="3">
    <source>
        <dbReference type="Proteomes" id="UP000625316"/>
    </source>
</evidence>
<protein>
    <submittedName>
        <fullName evidence="2">Prepilin-type N-terminal cleavage/methylation domain-containing protein</fullName>
    </submittedName>
</protein>
<keyword evidence="1" id="KW-0472">Membrane</keyword>
<dbReference type="EMBL" id="JADEXQ010000013">
    <property type="protein sequence ID" value="MBE9029233.1"/>
    <property type="molecule type" value="Genomic_DNA"/>
</dbReference>
<gene>
    <name evidence="2" type="ORF">IQ266_05590</name>
</gene>
<evidence type="ECO:0000256" key="1">
    <source>
        <dbReference type="SAM" id="Phobius"/>
    </source>
</evidence>
<comment type="caution">
    <text evidence="2">The sequence shown here is derived from an EMBL/GenBank/DDBJ whole genome shotgun (WGS) entry which is preliminary data.</text>
</comment>
<dbReference type="RefSeq" id="WP_264324053.1">
    <property type="nucleotide sequence ID" value="NZ_JADEXQ010000013.1"/>
</dbReference>
<feature type="transmembrane region" description="Helical" evidence="1">
    <location>
        <begin position="21"/>
        <end position="49"/>
    </location>
</feature>
<dbReference type="Gene3D" id="3.30.700.10">
    <property type="entry name" value="Glycoprotein, Type 4 Pilin"/>
    <property type="match status" value="1"/>
</dbReference>
<keyword evidence="1" id="KW-1133">Transmembrane helix</keyword>
<evidence type="ECO:0000313" key="2">
    <source>
        <dbReference type="EMBL" id="MBE9029233.1"/>
    </source>
</evidence>
<reference evidence="2" key="1">
    <citation type="submission" date="2020-10" db="EMBL/GenBank/DDBJ databases">
        <authorList>
            <person name="Castelo-Branco R."/>
            <person name="Eusebio N."/>
            <person name="Adriana R."/>
            <person name="Vieira A."/>
            <person name="Brugerolle De Fraissinette N."/>
            <person name="Rezende De Castro R."/>
            <person name="Schneider M.P."/>
            <person name="Vasconcelos V."/>
            <person name="Leao P.N."/>
        </authorList>
    </citation>
    <scope>NUCLEOTIDE SEQUENCE</scope>
    <source>
        <strain evidence="2">LEGE 11480</strain>
    </source>
</reference>
<dbReference type="InterPro" id="IPR012902">
    <property type="entry name" value="N_methyl_site"/>
</dbReference>
<dbReference type="AlphaFoldDB" id="A0A928VIH7"/>
<dbReference type="SUPFAM" id="SSF54523">
    <property type="entry name" value="Pili subunits"/>
    <property type="match status" value="1"/>
</dbReference>
<proteinExistence type="predicted"/>
<keyword evidence="3" id="KW-1185">Reference proteome</keyword>
<dbReference type="Pfam" id="PF07963">
    <property type="entry name" value="N_methyl"/>
    <property type="match status" value="1"/>
</dbReference>